<dbReference type="OMA" id="HEAVHSH"/>
<feature type="compositionally biased region" description="Pro residues" evidence="1">
    <location>
        <begin position="55"/>
        <end position="77"/>
    </location>
</feature>
<dbReference type="PRINTS" id="PR01217">
    <property type="entry name" value="PRICHEXTENSN"/>
</dbReference>
<keyword evidence="3" id="KW-1185">Reference proteome</keyword>
<dbReference type="InParanoid" id="D8QDA3"/>
<dbReference type="KEGG" id="scm:SCHCO_02513295"/>
<feature type="compositionally biased region" description="Pro residues" evidence="1">
    <location>
        <begin position="8"/>
        <end position="19"/>
    </location>
</feature>
<feature type="compositionally biased region" description="Polar residues" evidence="1">
    <location>
        <begin position="41"/>
        <end position="50"/>
    </location>
</feature>
<feature type="region of interest" description="Disordered" evidence="1">
    <location>
        <begin position="1"/>
        <end position="77"/>
    </location>
</feature>
<name>D8QDA3_SCHCM</name>
<gene>
    <name evidence="2" type="ORF">SCHCODRAFT_236889</name>
</gene>
<feature type="region of interest" description="Disordered" evidence="1">
    <location>
        <begin position="270"/>
        <end position="289"/>
    </location>
</feature>
<dbReference type="AlphaFoldDB" id="D8QDA3"/>
<proteinExistence type="predicted"/>
<dbReference type="Proteomes" id="UP000007431">
    <property type="component" value="Unassembled WGS sequence"/>
</dbReference>
<evidence type="ECO:0000256" key="1">
    <source>
        <dbReference type="SAM" id="MobiDB-lite"/>
    </source>
</evidence>
<feature type="compositionally biased region" description="Low complexity" evidence="1">
    <location>
        <begin position="275"/>
        <end position="289"/>
    </location>
</feature>
<protein>
    <submittedName>
        <fullName evidence="2">Uncharacterized protein</fullName>
    </submittedName>
</protein>
<evidence type="ECO:0000313" key="3">
    <source>
        <dbReference type="Proteomes" id="UP000007431"/>
    </source>
</evidence>
<dbReference type="STRING" id="578458.D8QDA3"/>
<organism evidence="3">
    <name type="scientific">Schizophyllum commune (strain H4-8 / FGSC 9210)</name>
    <name type="common">Split gill fungus</name>
    <dbReference type="NCBI Taxonomy" id="578458"/>
    <lineage>
        <taxon>Eukaryota</taxon>
        <taxon>Fungi</taxon>
        <taxon>Dikarya</taxon>
        <taxon>Basidiomycota</taxon>
        <taxon>Agaricomycotina</taxon>
        <taxon>Agaricomycetes</taxon>
        <taxon>Agaricomycetidae</taxon>
        <taxon>Agaricales</taxon>
        <taxon>Schizophyllaceae</taxon>
        <taxon>Schizophyllum</taxon>
    </lineage>
</organism>
<dbReference type="VEuPathDB" id="FungiDB:SCHCODRAFT_02513295"/>
<dbReference type="EMBL" id="GL377310">
    <property type="protein sequence ID" value="EFI93959.1"/>
    <property type="molecule type" value="Genomic_DNA"/>
</dbReference>
<dbReference type="GeneID" id="9590192"/>
<dbReference type="HOGENOM" id="CLU_733957_0_0_1"/>
<dbReference type="OrthoDB" id="10381397at2759"/>
<dbReference type="RefSeq" id="XP_003028862.1">
    <property type="nucleotide sequence ID" value="XM_003028816.1"/>
</dbReference>
<accession>D8QDA3</accession>
<sequence length="377" mass="40408">MYQTPDPRGMPQPPPPPAPQVVEQECAPVEPPLPVHEPMDTSPTASTSCQSPQAPMTPPTLPPSAPMTPPVPSRAPSPPVYPACMLRKQESPVPLPPVPPQCELPPNDDLYAHNQYNALPPTQTTYPMPPMPNGWPPMPLISFEQACLMASAFPYLPWWNAMLALASCPPVPPPAPPTQEQHSAPTVPPWDMPAPVGYGGQQPGFEQFMANITNCPTAWGVPPVPPMPPVPQPEVPLANETCGAASLPSDDFSQLLLDSMLVENMPCSMDPMTWESSPESSSSDASLSPLCSSSSSLDTSCPSLCTPGASPGIESFESDNFFGMPPSEPSGLPDMSIDFSAWDLSLPCEDEQQQIDAQGMFQPFLPRPDNWLSPEFA</sequence>
<reference evidence="2 3" key="1">
    <citation type="journal article" date="2010" name="Nat. Biotechnol.">
        <title>Genome sequence of the model mushroom Schizophyllum commune.</title>
        <authorList>
            <person name="Ohm R.A."/>
            <person name="de Jong J.F."/>
            <person name="Lugones L.G."/>
            <person name="Aerts A."/>
            <person name="Kothe E."/>
            <person name="Stajich J.E."/>
            <person name="de Vries R.P."/>
            <person name="Record E."/>
            <person name="Levasseur A."/>
            <person name="Baker S.E."/>
            <person name="Bartholomew K.A."/>
            <person name="Coutinho P.M."/>
            <person name="Erdmann S."/>
            <person name="Fowler T.J."/>
            <person name="Gathman A.C."/>
            <person name="Lombard V."/>
            <person name="Henrissat B."/>
            <person name="Knabe N."/>
            <person name="Kuees U."/>
            <person name="Lilly W.W."/>
            <person name="Lindquist E."/>
            <person name="Lucas S."/>
            <person name="Magnuson J.K."/>
            <person name="Piumi F."/>
            <person name="Raudaskoski M."/>
            <person name="Salamov A."/>
            <person name="Schmutz J."/>
            <person name="Schwarze F.W.M.R."/>
            <person name="vanKuyk P.A."/>
            <person name="Horton J.S."/>
            <person name="Grigoriev I.V."/>
            <person name="Woesten H.A.B."/>
        </authorList>
    </citation>
    <scope>NUCLEOTIDE SEQUENCE [LARGE SCALE GENOMIC DNA]</scope>
    <source>
        <strain evidence="3">H4-8 / FGSC 9210</strain>
    </source>
</reference>
<evidence type="ECO:0000313" key="2">
    <source>
        <dbReference type="EMBL" id="EFI93959.1"/>
    </source>
</evidence>